<evidence type="ECO:0000313" key="2">
    <source>
        <dbReference type="EMBL" id="KPJ74435.1"/>
    </source>
</evidence>
<organism evidence="2 3">
    <name type="scientific">candidate division TA06 bacterium DG_78</name>
    <dbReference type="NCBI Taxonomy" id="1703772"/>
    <lineage>
        <taxon>Bacteria</taxon>
        <taxon>Bacteria division TA06</taxon>
    </lineage>
</organism>
<gene>
    <name evidence="2" type="ORF">AMJ52_00565</name>
</gene>
<feature type="domain" description="ARG and Rhodanese-Phosphatase-superfamily-associated" evidence="1">
    <location>
        <begin position="29"/>
        <end position="313"/>
    </location>
</feature>
<evidence type="ECO:0000313" key="3">
    <source>
        <dbReference type="Proteomes" id="UP000051012"/>
    </source>
</evidence>
<proteinExistence type="predicted"/>
<dbReference type="InterPro" id="IPR046699">
    <property type="entry name" value="ARPP-1"/>
</dbReference>
<dbReference type="Proteomes" id="UP000051012">
    <property type="component" value="Unassembled WGS sequence"/>
</dbReference>
<dbReference type="AlphaFoldDB" id="A0A0S7YIT7"/>
<dbReference type="EMBL" id="LJNI01000004">
    <property type="protein sequence ID" value="KPJ74435.1"/>
    <property type="molecule type" value="Genomic_DNA"/>
</dbReference>
<sequence>MKRIILLLAAVCVLSYAAEGAILQYLNAVKVGEPIEYKNLTIFPLLANKTLSLQNYVTLDEAMDKGWLKIKEVGSGEVNAVEVKNSGKNMVFIMTGEMLRGAKQDRMVKEDLLIPAKSGWIQVPVYCVEHGRWTHVSPEFKSDGFLVPNAVRERAKKSESQSEVWDEIATSQEKLGIFSGTGTVRANYEDDEVKKKVDDYIVNFKKVPQLSKSTIGVVVVTGDRIICFDMFANNGLLNKLWSKLIKSYTMDALAGEKGILDKADIEVFIEALHETQCVSTGTPGLGTLVKVEEDFGKGSALIYTSTVVHMDFFPTSDCWHQGSGMRLDFRMNERLGN</sequence>
<reference evidence="2 3" key="1">
    <citation type="journal article" date="2015" name="Microbiome">
        <title>Genomic resolution of linkages in carbon, nitrogen, and sulfur cycling among widespread estuary sediment bacteria.</title>
        <authorList>
            <person name="Baker B.J."/>
            <person name="Lazar C.S."/>
            <person name="Teske A.P."/>
            <person name="Dick G.J."/>
        </authorList>
    </citation>
    <scope>NUCLEOTIDE SEQUENCE [LARGE SCALE GENOMIC DNA]</scope>
    <source>
        <strain evidence="2">DG_78</strain>
    </source>
</reference>
<comment type="caution">
    <text evidence="2">The sequence shown here is derived from an EMBL/GenBank/DDBJ whole genome shotgun (WGS) entry which is preliminary data.</text>
</comment>
<accession>A0A0S7YIT7</accession>
<evidence type="ECO:0000259" key="1">
    <source>
        <dbReference type="Pfam" id="PF20208"/>
    </source>
</evidence>
<protein>
    <recommendedName>
        <fullName evidence="1">ARG and Rhodanese-Phosphatase-superfamily-associated domain-containing protein</fullName>
    </recommendedName>
</protein>
<name>A0A0S7YIT7_UNCT6</name>
<dbReference type="Pfam" id="PF20208">
    <property type="entry name" value="ARPP-1"/>
    <property type="match status" value="1"/>
</dbReference>